<sequence length="421" mass="45896">MTTAHLHSLQRIGFTLVLVFTLFCSLISATSPPEASPAAGTELICHTDNPAECYPKLFSATEEFQVVHDDQDLPLGLHVQLDVQTGQKQAKLYNPEEENPALAGLPVDQDVIVVDQPLQDQEPKIRSGAPAYEPAGVVKAPREKNEDFSQALETLKESLHTIKVSGLDEALEILDELSHDLYYGLQIAEDADVVQALLCHLVVAGAPDMSGEGLFMERSSPIASSILSATLGNNPRAIAAIEESWDSITNRRCGAGKTTIKDDLYDLLGPVSDANGDPVELQDAEITGYYLPVIRGLLKSPKIRTEFLKNDGMNAFLHILLRDGDVWEAKRAKVAQIISDTFLDEDFGATLGLWPKKQQIDSGKCDSIDSLSLAEECWAYHLKKISQADGAPDWSKQLLTSIQQAQIPDSPPDAPPKHGEL</sequence>
<evidence type="ECO:0000313" key="12">
    <source>
        <dbReference type="Proteomes" id="UP001148614"/>
    </source>
</evidence>
<dbReference type="GO" id="GO:0000774">
    <property type="term" value="F:adenyl-nucleotide exchange factor activity"/>
    <property type="evidence" value="ECO:0007669"/>
    <property type="project" value="InterPro"/>
</dbReference>
<feature type="region of interest" description="Disordered" evidence="9">
    <location>
        <begin position="401"/>
        <end position="421"/>
    </location>
</feature>
<keyword evidence="6" id="KW-0256">Endoplasmic reticulum</keyword>
<evidence type="ECO:0000256" key="10">
    <source>
        <dbReference type="SAM" id="SignalP"/>
    </source>
</evidence>
<feature type="chain" id="PRO_5040951641" description="Nucleotide exchange factor SIL1" evidence="10">
    <location>
        <begin position="30"/>
        <end position="421"/>
    </location>
</feature>
<evidence type="ECO:0000256" key="2">
    <source>
        <dbReference type="ARBA" id="ARBA00011799"/>
    </source>
</evidence>
<feature type="signal peptide" evidence="10">
    <location>
        <begin position="1"/>
        <end position="29"/>
    </location>
</feature>
<dbReference type="InterPro" id="IPR011989">
    <property type="entry name" value="ARM-like"/>
</dbReference>
<dbReference type="Pfam" id="PF16782">
    <property type="entry name" value="SIL1"/>
    <property type="match status" value="1"/>
</dbReference>
<dbReference type="EMBL" id="JANPWZ010002367">
    <property type="protein sequence ID" value="KAJ3559527.1"/>
    <property type="molecule type" value="Genomic_DNA"/>
</dbReference>
<dbReference type="AlphaFoldDB" id="A0A9W8N689"/>
<accession>A0A9W8N689</accession>
<proteinExistence type="inferred from homology"/>
<keyword evidence="5 10" id="KW-0732">Signal</keyword>
<protein>
    <recommendedName>
        <fullName evidence="3">Nucleotide exchange factor SIL1</fullName>
    </recommendedName>
</protein>
<name>A0A9W8N689_9PEZI</name>
<keyword evidence="7" id="KW-0653">Protein transport</keyword>
<keyword evidence="12" id="KW-1185">Reference proteome</keyword>
<dbReference type="GO" id="GO:0005783">
    <property type="term" value="C:endoplasmic reticulum"/>
    <property type="evidence" value="ECO:0007669"/>
    <property type="project" value="InterPro"/>
</dbReference>
<organism evidence="11 12">
    <name type="scientific">Xylaria arbuscula</name>
    <dbReference type="NCBI Taxonomy" id="114810"/>
    <lineage>
        <taxon>Eukaryota</taxon>
        <taxon>Fungi</taxon>
        <taxon>Dikarya</taxon>
        <taxon>Ascomycota</taxon>
        <taxon>Pezizomycotina</taxon>
        <taxon>Sordariomycetes</taxon>
        <taxon>Xylariomycetidae</taxon>
        <taxon>Xylariales</taxon>
        <taxon>Xylariaceae</taxon>
        <taxon>Xylaria</taxon>
    </lineage>
</organism>
<reference evidence="11" key="1">
    <citation type="submission" date="2022-07" db="EMBL/GenBank/DDBJ databases">
        <title>Genome Sequence of Xylaria arbuscula.</title>
        <authorList>
            <person name="Buettner E."/>
        </authorList>
    </citation>
    <scope>NUCLEOTIDE SEQUENCE</scope>
    <source>
        <strain evidence="11">VT107</strain>
    </source>
</reference>
<dbReference type="VEuPathDB" id="FungiDB:F4678DRAFT_137899"/>
<keyword evidence="4" id="KW-0813">Transport</keyword>
<evidence type="ECO:0000313" key="11">
    <source>
        <dbReference type="EMBL" id="KAJ3559527.1"/>
    </source>
</evidence>
<evidence type="ECO:0000256" key="6">
    <source>
        <dbReference type="ARBA" id="ARBA00022824"/>
    </source>
</evidence>
<comment type="subunit">
    <text evidence="2">Interacts with KAR2.</text>
</comment>
<gene>
    <name evidence="11" type="ORF">NPX13_g9521</name>
</gene>
<evidence type="ECO:0000256" key="4">
    <source>
        <dbReference type="ARBA" id="ARBA00022448"/>
    </source>
</evidence>
<dbReference type="Proteomes" id="UP001148614">
    <property type="component" value="Unassembled WGS sequence"/>
</dbReference>
<evidence type="ECO:0000256" key="9">
    <source>
        <dbReference type="SAM" id="MobiDB-lite"/>
    </source>
</evidence>
<evidence type="ECO:0000256" key="8">
    <source>
        <dbReference type="ARBA" id="ARBA00023010"/>
    </source>
</evidence>
<dbReference type="InterPro" id="IPR031884">
    <property type="entry name" value="Sil1_fungi"/>
</dbReference>
<evidence type="ECO:0000256" key="3">
    <source>
        <dbReference type="ARBA" id="ARBA00015352"/>
    </source>
</evidence>
<dbReference type="GO" id="GO:0015031">
    <property type="term" value="P:protein transport"/>
    <property type="evidence" value="ECO:0007669"/>
    <property type="project" value="UniProtKB-KW"/>
</dbReference>
<evidence type="ECO:0000256" key="1">
    <source>
        <dbReference type="ARBA" id="ARBA00010588"/>
    </source>
</evidence>
<comment type="caution">
    <text evidence="11">The sequence shown here is derived from an EMBL/GenBank/DDBJ whole genome shotgun (WGS) entry which is preliminary data.</text>
</comment>
<keyword evidence="8" id="KW-0811">Translocation</keyword>
<evidence type="ECO:0000256" key="5">
    <source>
        <dbReference type="ARBA" id="ARBA00022729"/>
    </source>
</evidence>
<comment type="similarity">
    <text evidence="1">Belongs to the SIL1 family.</text>
</comment>
<dbReference type="Gene3D" id="1.25.10.10">
    <property type="entry name" value="Leucine-rich Repeat Variant"/>
    <property type="match status" value="1"/>
</dbReference>
<evidence type="ECO:0000256" key="7">
    <source>
        <dbReference type="ARBA" id="ARBA00022927"/>
    </source>
</evidence>